<dbReference type="OrthoDB" id="410104at2759"/>
<evidence type="ECO:0000259" key="1">
    <source>
        <dbReference type="PROSITE" id="PS50878"/>
    </source>
</evidence>
<sequence>MSPKLFSAVLENTFRKLIWDQHGLNIDGQKLNHLRFADDIVLCEEQPGILEKMIIDLNKESEKVGLFMNINKTKLLTNSNKYEIKINNQPVEYVDEYIYSGQIISHTDTTTKEIKRRIANGWKRYWSLKEIMKSIDLSIGIKKEGLQYLRSPMYYIWV</sequence>
<evidence type="ECO:0000313" key="3">
    <source>
        <dbReference type="Proteomes" id="UP000299102"/>
    </source>
</evidence>
<dbReference type="PANTHER" id="PTHR47027:SF29">
    <property type="entry name" value="C2H2-TYPE DOMAIN-CONTAINING PROTEIN"/>
    <property type="match status" value="1"/>
</dbReference>
<keyword evidence="3" id="KW-1185">Reference proteome</keyword>
<proteinExistence type="predicted"/>
<dbReference type="Proteomes" id="UP000299102">
    <property type="component" value="Unassembled WGS sequence"/>
</dbReference>
<organism evidence="2 3">
    <name type="scientific">Eumeta variegata</name>
    <name type="common">Bagworm moth</name>
    <name type="synonym">Eumeta japonica</name>
    <dbReference type="NCBI Taxonomy" id="151549"/>
    <lineage>
        <taxon>Eukaryota</taxon>
        <taxon>Metazoa</taxon>
        <taxon>Ecdysozoa</taxon>
        <taxon>Arthropoda</taxon>
        <taxon>Hexapoda</taxon>
        <taxon>Insecta</taxon>
        <taxon>Pterygota</taxon>
        <taxon>Neoptera</taxon>
        <taxon>Endopterygota</taxon>
        <taxon>Lepidoptera</taxon>
        <taxon>Glossata</taxon>
        <taxon>Ditrysia</taxon>
        <taxon>Tineoidea</taxon>
        <taxon>Psychidae</taxon>
        <taxon>Oiketicinae</taxon>
        <taxon>Eumeta</taxon>
    </lineage>
</organism>
<dbReference type="EMBL" id="BGZK01000157">
    <property type="protein sequence ID" value="GBP24130.1"/>
    <property type="molecule type" value="Genomic_DNA"/>
</dbReference>
<dbReference type="PANTHER" id="PTHR47027">
    <property type="entry name" value="REVERSE TRANSCRIPTASE DOMAIN-CONTAINING PROTEIN"/>
    <property type="match status" value="1"/>
</dbReference>
<feature type="domain" description="Reverse transcriptase" evidence="1">
    <location>
        <begin position="1"/>
        <end position="104"/>
    </location>
</feature>
<evidence type="ECO:0000313" key="2">
    <source>
        <dbReference type="EMBL" id="GBP24130.1"/>
    </source>
</evidence>
<name>A0A4C1UDC2_EUMVA</name>
<dbReference type="STRING" id="151549.A0A4C1UDC2"/>
<protein>
    <submittedName>
        <fullName evidence="2">Uncharacterized transposon-derived protein F52C9.6</fullName>
    </submittedName>
</protein>
<dbReference type="PROSITE" id="PS50878">
    <property type="entry name" value="RT_POL"/>
    <property type="match status" value="1"/>
</dbReference>
<reference evidence="2 3" key="1">
    <citation type="journal article" date="2019" name="Commun. Biol.">
        <title>The bagworm genome reveals a unique fibroin gene that provides high tensile strength.</title>
        <authorList>
            <person name="Kono N."/>
            <person name="Nakamura H."/>
            <person name="Ohtoshi R."/>
            <person name="Tomita M."/>
            <person name="Numata K."/>
            <person name="Arakawa K."/>
        </authorList>
    </citation>
    <scope>NUCLEOTIDE SEQUENCE [LARGE SCALE GENOMIC DNA]</scope>
</reference>
<comment type="caution">
    <text evidence="2">The sequence shown here is derived from an EMBL/GenBank/DDBJ whole genome shotgun (WGS) entry which is preliminary data.</text>
</comment>
<gene>
    <name evidence="2" type="ORF">EVAR_27355_1</name>
</gene>
<dbReference type="Pfam" id="PF00078">
    <property type="entry name" value="RVT_1"/>
    <property type="match status" value="1"/>
</dbReference>
<accession>A0A4C1UDC2</accession>
<dbReference type="AlphaFoldDB" id="A0A4C1UDC2"/>
<dbReference type="InterPro" id="IPR000477">
    <property type="entry name" value="RT_dom"/>
</dbReference>